<dbReference type="PANTHER" id="PTHR31836:SF21">
    <property type="entry name" value="EXPANSIN-LIKE PROTEIN 7"/>
    <property type="match status" value="1"/>
</dbReference>
<dbReference type="InterPro" id="IPR009009">
    <property type="entry name" value="RlpA-like_DPBB"/>
</dbReference>
<dbReference type="RefSeq" id="XP_058304397.1">
    <property type="nucleotide sequence ID" value="XM_058457498.1"/>
</dbReference>
<dbReference type="PANTHER" id="PTHR31836">
    <property type="match status" value="1"/>
</dbReference>
<dbReference type="SUPFAM" id="SSF50685">
    <property type="entry name" value="Barwin-like endoglucanases"/>
    <property type="match status" value="1"/>
</dbReference>
<dbReference type="Gene3D" id="2.60.40.760">
    <property type="entry name" value="Expansin, cellulose-binding-like domain"/>
    <property type="match status" value="1"/>
</dbReference>
<dbReference type="OrthoDB" id="406505at2759"/>
<dbReference type="CDD" id="cd22271">
    <property type="entry name" value="DPBB_EXP_N-like"/>
    <property type="match status" value="1"/>
</dbReference>
<dbReference type="InterPro" id="IPR036749">
    <property type="entry name" value="Expansin_CBD_sf"/>
</dbReference>
<protein>
    <recommendedName>
        <fullName evidence="4">Expansin-like EG45 domain-containing protein</fullName>
    </recommendedName>
</protein>
<feature type="signal peptide" evidence="3">
    <location>
        <begin position="1"/>
        <end position="22"/>
    </location>
</feature>
<keyword evidence="6" id="KW-1185">Reference proteome</keyword>
<proteinExistence type="predicted"/>
<reference evidence="5" key="2">
    <citation type="journal article" date="2023" name="IMA Fungus">
        <title>Comparative genomic study of the Penicillium genus elucidates a diverse pangenome and 15 lateral gene transfer events.</title>
        <authorList>
            <person name="Petersen C."/>
            <person name="Sorensen T."/>
            <person name="Nielsen M.R."/>
            <person name="Sondergaard T.E."/>
            <person name="Sorensen J.L."/>
            <person name="Fitzpatrick D.A."/>
            <person name="Frisvad J.C."/>
            <person name="Nielsen K.L."/>
        </authorList>
    </citation>
    <scope>NUCLEOTIDE SEQUENCE</scope>
    <source>
        <strain evidence="5">IBT 15544</strain>
    </source>
</reference>
<feature type="region of interest" description="Disordered" evidence="2">
    <location>
        <begin position="52"/>
        <end position="120"/>
    </location>
</feature>
<evidence type="ECO:0000256" key="3">
    <source>
        <dbReference type="SAM" id="SignalP"/>
    </source>
</evidence>
<dbReference type="Pfam" id="PF03330">
    <property type="entry name" value="DPBB_1"/>
    <property type="match status" value="1"/>
</dbReference>
<keyword evidence="1 3" id="KW-0732">Signal</keyword>
<feature type="compositionally biased region" description="Low complexity" evidence="2">
    <location>
        <begin position="52"/>
        <end position="113"/>
    </location>
</feature>
<accession>A0A9W9J8G4</accession>
<evidence type="ECO:0000313" key="6">
    <source>
        <dbReference type="Proteomes" id="UP001150904"/>
    </source>
</evidence>
<evidence type="ECO:0000313" key="5">
    <source>
        <dbReference type="EMBL" id="KAJ5191457.1"/>
    </source>
</evidence>
<dbReference type="PROSITE" id="PS50842">
    <property type="entry name" value="EXPANSIN_EG45"/>
    <property type="match status" value="1"/>
</dbReference>
<comment type="caution">
    <text evidence="5">The sequence shown here is derived from an EMBL/GenBank/DDBJ whole genome shotgun (WGS) entry which is preliminary data.</text>
</comment>
<feature type="compositionally biased region" description="Low complexity" evidence="2">
    <location>
        <begin position="157"/>
        <end position="190"/>
    </location>
</feature>
<evidence type="ECO:0000259" key="4">
    <source>
        <dbReference type="PROSITE" id="PS50842"/>
    </source>
</evidence>
<dbReference type="Gene3D" id="2.40.40.10">
    <property type="entry name" value="RlpA-like domain"/>
    <property type="match status" value="1"/>
</dbReference>
<dbReference type="InterPro" id="IPR007112">
    <property type="entry name" value="Expansin/allergen_DPBB_dom"/>
</dbReference>
<organism evidence="5 6">
    <name type="scientific">Penicillium cinerascens</name>
    <dbReference type="NCBI Taxonomy" id="70096"/>
    <lineage>
        <taxon>Eukaryota</taxon>
        <taxon>Fungi</taxon>
        <taxon>Dikarya</taxon>
        <taxon>Ascomycota</taxon>
        <taxon>Pezizomycotina</taxon>
        <taxon>Eurotiomycetes</taxon>
        <taxon>Eurotiomycetidae</taxon>
        <taxon>Eurotiales</taxon>
        <taxon>Aspergillaceae</taxon>
        <taxon>Penicillium</taxon>
    </lineage>
</organism>
<reference evidence="5" key="1">
    <citation type="submission" date="2022-12" db="EMBL/GenBank/DDBJ databases">
        <authorList>
            <person name="Petersen C."/>
        </authorList>
    </citation>
    <scope>NUCLEOTIDE SEQUENCE</scope>
    <source>
        <strain evidence="5">IBT 15544</strain>
    </source>
</reference>
<feature type="domain" description="Expansin-like EG45" evidence="4">
    <location>
        <begin position="205"/>
        <end position="297"/>
    </location>
</feature>
<evidence type="ECO:0000256" key="1">
    <source>
        <dbReference type="ARBA" id="ARBA00022729"/>
    </source>
</evidence>
<dbReference type="InterPro" id="IPR051477">
    <property type="entry name" value="Expansin_CellWall"/>
</dbReference>
<dbReference type="SUPFAM" id="SSF49590">
    <property type="entry name" value="PHL pollen allergen"/>
    <property type="match status" value="1"/>
</dbReference>
<dbReference type="InterPro" id="IPR049818">
    <property type="entry name" value="Expansin_EXLX1-like"/>
</dbReference>
<feature type="chain" id="PRO_5040743744" description="Expansin-like EG45 domain-containing protein" evidence="3">
    <location>
        <begin position="23"/>
        <end position="388"/>
    </location>
</feature>
<name>A0A9W9J8G4_9EURO</name>
<dbReference type="AlphaFoldDB" id="A0A9W9J8G4"/>
<dbReference type="InterPro" id="IPR036908">
    <property type="entry name" value="RlpA-like_sf"/>
</dbReference>
<gene>
    <name evidence="5" type="ORF">N7498_010442</name>
</gene>
<feature type="region of interest" description="Disordered" evidence="2">
    <location>
        <begin position="157"/>
        <end position="193"/>
    </location>
</feature>
<dbReference type="Proteomes" id="UP001150904">
    <property type="component" value="Unassembled WGS sequence"/>
</dbReference>
<dbReference type="GeneID" id="83184799"/>
<dbReference type="NCBIfam" id="NF041144">
    <property type="entry name" value="expansin_EXLX1"/>
    <property type="match status" value="1"/>
</dbReference>
<dbReference type="EMBL" id="JAPQKR010000016">
    <property type="protein sequence ID" value="KAJ5191457.1"/>
    <property type="molecule type" value="Genomic_DNA"/>
</dbReference>
<evidence type="ECO:0000256" key="2">
    <source>
        <dbReference type="SAM" id="MobiDB-lite"/>
    </source>
</evidence>
<sequence length="388" mass="39972">MKYQILASIGVAIFGIAATVSAFPLAPHEEESFCPKGYKMVVWYETVWPTPSATSTLETSSTPSASSTPEALVQSQSPVEVESSTPIGDAAASTSTPAPAPVPTTSSTSSSVPKSEAPVPETTQAVVFATSTESSTAQIVAPTTHAAAQVITFSETTSLTTPSTSVSTSTAQAAGTTSSNLSSPSSSSSSGTPGEATFYGGNVAGGTCSFSDYTLPSSLFGTALSVDQWSDASKCGACVAVTGPNGKTIKAMIVDQCPSCASNHFDLFEDAFSELSDPSTGVIDITWSYTPCDLDGPLKLKNKSGTSEYWFSMQVVNANEPVAKLEVSTDGGSTWQGTTRTYYNYFEQSSGFGTDTVTVRVTGESGNTVTVQEVGSSSESEFTASSNL</sequence>